<reference evidence="1 2" key="1">
    <citation type="submission" date="2010-12" db="EMBL/GenBank/DDBJ databases">
        <title>The Genome Sequence of Coprobacillus sp. strain 29_1.</title>
        <authorList>
            <consortium name="The Broad Institute Genome Sequencing Platform"/>
            <person name="Earl A."/>
            <person name="Ward D."/>
            <person name="Feldgarden M."/>
            <person name="Gevers D."/>
            <person name="Daigneault M."/>
            <person name="Sibley C.D."/>
            <person name="White A."/>
            <person name="Strauss J."/>
            <person name="Allen-Vercoe E."/>
            <person name="Young S.K."/>
            <person name="Zeng Q."/>
            <person name="Gargeya S."/>
            <person name="Fitzgerald M."/>
            <person name="Haas B."/>
            <person name="Abouelleil A."/>
            <person name="Alvarado L."/>
            <person name="Arachchi H.M."/>
            <person name="Berlin A."/>
            <person name="Brown A."/>
            <person name="Chapman S.B."/>
            <person name="Chen Z."/>
            <person name="Dunbar C."/>
            <person name="Freedman E."/>
            <person name="Gearin G."/>
            <person name="Gellesch M."/>
            <person name="Goldberg J."/>
            <person name="Griggs A."/>
            <person name="Gujja S."/>
            <person name="Heilman E."/>
            <person name="Heiman D."/>
            <person name="Howarth C."/>
            <person name="Larson L."/>
            <person name="Lui A."/>
            <person name="MacDonald P.J.P."/>
            <person name="Mehta T."/>
            <person name="Montmayeur A."/>
            <person name="Murphy C."/>
            <person name="Neiman D."/>
            <person name="Pearson M."/>
            <person name="Priest M."/>
            <person name="Roberts A."/>
            <person name="Saif S."/>
            <person name="Shea T."/>
            <person name="Shenoy N."/>
            <person name="Sisk P."/>
            <person name="Stolte C."/>
            <person name="Sykes S."/>
            <person name="White J."/>
            <person name="Yandava C."/>
            <person name="Nusbaum C."/>
            <person name="Birren B."/>
        </authorList>
    </citation>
    <scope>NUCLEOTIDE SEQUENCE [LARGE SCALE GENOMIC DNA]</scope>
    <source>
        <strain evidence="1 2">29_1</strain>
    </source>
</reference>
<proteinExistence type="predicted"/>
<dbReference type="Proteomes" id="UP000003157">
    <property type="component" value="Unassembled WGS sequence"/>
</dbReference>
<comment type="caution">
    <text evidence="1">The sequence shown here is derived from an EMBL/GenBank/DDBJ whole genome shotgun (WGS) entry which is preliminary data.</text>
</comment>
<organism evidence="1 2">
    <name type="scientific">Coprobacillus cateniformis</name>
    <dbReference type="NCBI Taxonomy" id="100884"/>
    <lineage>
        <taxon>Bacteria</taxon>
        <taxon>Bacillati</taxon>
        <taxon>Bacillota</taxon>
        <taxon>Erysipelotrichia</taxon>
        <taxon>Erysipelotrichales</taxon>
        <taxon>Coprobacillaceae</taxon>
        <taxon>Coprobacillus</taxon>
    </lineage>
</organism>
<protein>
    <submittedName>
        <fullName evidence="1">Uncharacterized protein</fullName>
    </submittedName>
</protein>
<keyword evidence="2" id="KW-1185">Reference proteome</keyword>
<dbReference type="GeneID" id="78231496"/>
<evidence type="ECO:0000313" key="1">
    <source>
        <dbReference type="EMBL" id="EFW03548.1"/>
    </source>
</evidence>
<dbReference type="EMBL" id="ADKX01000046">
    <property type="protein sequence ID" value="EFW03548.1"/>
    <property type="molecule type" value="Genomic_DNA"/>
</dbReference>
<dbReference type="AlphaFoldDB" id="E7GEU7"/>
<evidence type="ECO:0000313" key="2">
    <source>
        <dbReference type="Proteomes" id="UP000003157"/>
    </source>
</evidence>
<dbReference type="RefSeq" id="WP_008790321.1">
    <property type="nucleotide sequence ID" value="NZ_AKCB01000004.1"/>
</dbReference>
<accession>E7GEU7</accession>
<dbReference type="HOGENOM" id="CLU_2681397_0_0_9"/>
<gene>
    <name evidence="1" type="ORF">HMPREF9488_03239</name>
</gene>
<sequence>MKYYVIKTSNRGESEKSKPYSTMNEAERYVKKQLHNKRLKSWGQCTIKGTTLLYDDGLTIHYSIFEEHDYDTLS</sequence>
<name>E7GEU7_9FIRM</name>
<dbReference type="STRING" id="100884.GCA_000269565_03753"/>